<evidence type="ECO:0000256" key="4">
    <source>
        <dbReference type="ARBA" id="ARBA00022989"/>
    </source>
</evidence>
<comment type="similarity">
    <text evidence="2">Belongs to the autoinducer-2 exporter (AI-2E) (TC 2.A.86) family.</text>
</comment>
<keyword evidence="9" id="KW-1185">Reference proteome</keyword>
<dbReference type="RefSeq" id="WP_011368315.1">
    <property type="nucleotide sequence ID" value="NC_007519.1"/>
</dbReference>
<keyword evidence="3 7" id="KW-0812">Transmembrane</keyword>
<evidence type="ECO:0008006" key="10">
    <source>
        <dbReference type="Google" id="ProtNLM"/>
    </source>
</evidence>
<organism evidence="8 9">
    <name type="scientific">Oleidesulfovibrio alaskensis (strain ATCC BAA-1058 / DSM 17464 / G20)</name>
    <name type="common">Desulfovibrio alaskensis</name>
    <dbReference type="NCBI Taxonomy" id="207559"/>
    <lineage>
        <taxon>Bacteria</taxon>
        <taxon>Pseudomonadati</taxon>
        <taxon>Thermodesulfobacteriota</taxon>
        <taxon>Desulfovibrionia</taxon>
        <taxon>Desulfovibrionales</taxon>
        <taxon>Desulfovibrionaceae</taxon>
        <taxon>Oleidesulfovibrio</taxon>
    </lineage>
</organism>
<protein>
    <recommendedName>
        <fullName evidence="10">Permease</fullName>
    </recommendedName>
</protein>
<proteinExistence type="inferred from homology"/>
<dbReference type="Proteomes" id="UP000002710">
    <property type="component" value="Chromosome"/>
</dbReference>
<evidence type="ECO:0000256" key="6">
    <source>
        <dbReference type="SAM" id="MobiDB-lite"/>
    </source>
</evidence>
<keyword evidence="4 7" id="KW-1133">Transmembrane helix</keyword>
<evidence type="ECO:0000256" key="3">
    <source>
        <dbReference type="ARBA" id="ARBA00022692"/>
    </source>
</evidence>
<evidence type="ECO:0000256" key="5">
    <source>
        <dbReference type="ARBA" id="ARBA00023136"/>
    </source>
</evidence>
<feature type="transmembrane region" description="Helical" evidence="7">
    <location>
        <begin position="198"/>
        <end position="221"/>
    </location>
</feature>
<dbReference type="KEGG" id="dde:Dde_2448"/>
<comment type="subcellular location">
    <subcellularLocation>
        <location evidence="1">Membrane</location>
        <topology evidence="1">Multi-pass membrane protein</topology>
    </subcellularLocation>
</comment>
<dbReference type="PANTHER" id="PTHR21716:SF4">
    <property type="entry name" value="TRANSMEMBRANE PROTEIN 245"/>
    <property type="match status" value="1"/>
</dbReference>
<dbReference type="HOGENOM" id="CLU_041771_2_1_7"/>
<dbReference type="STRING" id="207559.Dde_2448"/>
<feature type="transmembrane region" description="Helical" evidence="7">
    <location>
        <begin position="320"/>
        <end position="338"/>
    </location>
</feature>
<feature type="transmembrane region" description="Helical" evidence="7">
    <location>
        <begin position="256"/>
        <end position="285"/>
    </location>
</feature>
<sequence>MTAEPVSGEGAERTAGPAAASGAVTGAASGGRKPDSAPGAALLPASRVYAISLVLLLLFSLSLSYRLLEPFLHTFIMAIVLSAICYPLYNKVLQRTGHRSRTLASLAVLLFLCICIALPLFIFVTGLIPQAVQSVTAVNNWINHTDFDQLFGAGRLEQYLAWVHQHLPFIDASKIDLRAEFISFSRRMGQTLLEGGTYLLGNALTLFFQFLLMLLIVFFMLKDGKKMLQVVKYMCPLHEDQEDAILLNLRSVSKSVLVGGLLVAALQGLAGGIGLALVGIPALFWGTVMGFASLVPVVGTGLVWMPACLYLLLMGQWQSSLFLFVWSAVGVASIDSFLRPYFMRGSAGMSTFFIFMSIMGGIKVFGMAGVLYGPLILGFTMVMLRLYGEEFSEVLSSRSVSRGEARRQQRALESK</sequence>
<evidence type="ECO:0000256" key="2">
    <source>
        <dbReference type="ARBA" id="ARBA00009773"/>
    </source>
</evidence>
<dbReference type="PANTHER" id="PTHR21716">
    <property type="entry name" value="TRANSMEMBRANE PROTEIN"/>
    <property type="match status" value="1"/>
</dbReference>
<feature type="region of interest" description="Disordered" evidence="6">
    <location>
        <begin position="1"/>
        <end position="32"/>
    </location>
</feature>
<feature type="transmembrane region" description="Helical" evidence="7">
    <location>
        <begin position="102"/>
        <end position="128"/>
    </location>
</feature>
<dbReference type="EMBL" id="CP000112">
    <property type="protein sequence ID" value="ABB39245.1"/>
    <property type="molecule type" value="Genomic_DNA"/>
</dbReference>
<feature type="transmembrane region" description="Helical" evidence="7">
    <location>
        <begin position="291"/>
        <end position="313"/>
    </location>
</feature>
<dbReference type="AlphaFoldDB" id="Q30YK1"/>
<dbReference type="InterPro" id="IPR002549">
    <property type="entry name" value="AI-2E-like"/>
</dbReference>
<evidence type="ECO:0000256" key="7">
    <source>
        <dbReference type="SAM" id="Phobius"/>
    </source>
</evidence>
<keyword evidence="5 7" id="KW-0472">Membrane</keyword>
<evidence type="ECO:0000256" key="1">
    <source>
        <dbReference type="ARBA" id="ARBA00004141"/>
    </source>
</evidence>
<dbReference type="GO" id="GO:0016020">
    <property type="term" value="C:membrane"/>
    <property type="evidence" value="ECO:0007669"/>
    <property type="project" value="UniProtKB-SubCell"/>
</dbReference>
<reference evidence="8 9" key="1">
    <citation type="journal article" date="2011" name="J. Bacteriol.">
        <title>Complete genome sequence and updated annotation of Desulfovibrio alaskensis G20.</title>
        <authorList>
            <person name="Hauser L.J."/>
            <person name="Land M.L."/>
            <person name="Brown S.D."/>
            <person name="Larimer F."/>
            <person name="Keller K.L."/>
            <person name="Rapp-Giles B.J."/>
            <person name="Price M.N."/>
            <person name="Lin M."/>
            <person name="Bruce D.C."/>
            <person name="Detter J.C."/>
            <person name="Tapia R."/>
            <person name="Han C.S."/>
            <person name="Goodwin L.A."/>
            <person name="Cheng J.F."/>
            <person name="Pitluck S."/>
            <person name="Copeland A."/>
            <person name="Lucas S."/>
            <person name="Nolan M."/>
            <person name="Lapidus A.L."/>
            <person name="Palumbo A.V."/>
            <person name="Wall J.D."/>
        </authorList>
    </citation>
    <scope>NUCLEOTIDE SEQUENCE [LARGE SCALE GENOMIC DNA]</scope>
    <source>
        <strain evidence="9">ATCC BAA 1058 / DSM 17464 / G20</strain>
    </source>
</reference>
<feature type="transmembrane region" description="Helical" evidence="7">
    <location>
        <begin position="48"/>
        <end position="65"/>
    </location>
</feature>
<evidence type="ECO:0000313" key="9">
    <source>
        <dbReference type="Proteomes" id="UP000002710"/>
    </source>
</evidence>
<feature type="transmembrane region" description="Helical" evidence="7">
    <location>
        <begin position="350"/>
        <end position="377"/>
    </location>
</feature>
<feature type="transmembrane region" description="Helical" evidence="7">
    <location>
        <begin position="71"/>
        <end position="90"/>
    </location>
</feature>
<feature type="compositionally biased region" description="Low complexity" evidence="6">
    <location>
        <begin position="13"/>
        <end position="31"/>
    </location>
</feature>
<dbReference type="eggNOG" id="COG0628">
    <property type="taxonomic scope" value="Bacteria"/>
</dbReference>
<dbReference type="Pfam" id="PF01594">
    <property type="entry name" value="AI-2E_transport"/>
    <property type="match status" value="1"/>
</dbReference>
<name>Q30YK1_OLEA2</name>
<gene>
    <name evidence="8" type="ordered locus">Dde_2448</name>
</gene>
<evidence type="ECO:0000313" key="8">
    <source>
        <dbReference type="EMBL" id="ABB39245.1"/>
    </source>
</evidence>
<accession>Q30YK1</accession>